<dbReference type="Proteomes" id="UP000275078">
    <property type="component" value="Unassembled WGS sequence"/>
</dbReference>
<feature type="compositionally biased region" description="Basic and acidic residues" evidence="1">
    <location>
        <begin position="114"/>
        <end position="155"/>
    </location>
</feature>
<dbReference type="PANTHER" id="PTHR24074">
    <property type="entry name" value="CO-CHAPERONE PROTEIN DJLA"/>
    <property type="match status" value="1"/>
</dbReference>
<evidence type="ECO:0000313" key="3">
    <source>
        <dbReference type="EMBL" id="RPA88089.1"/>
    </source>
</evidence>
<proteinExistence type="predicted"/>
<organism evidence="3 4">
    <name type="scientific">Ascobolus immersus RN42</name>
    <dbReference type="NCBI Taxonomy" id="1160509"/>
    <lineage>
        <taxon>Eukaryota</taxon>
        <taxon>Fungi</taxon>
        <taxon>Dikarya</taxon>
        <taxon>Ascomycota</taxon>
        <taxon>Pezizomycotina</taxon>
        <taxon>Pezizomycetes</taxon>
        <taxon>Pezizales</taxon>
        <taxon>Ascobolaceae</taxon>
        <taxon>Ascobolus</taxon>
    </lineage>
</organism>
<dbReference type="Pfam" id="PF00226">
    <property type="entry name" value="DnaJ"/>
    <property type="match status" value="1"/>
</dbReference>
<dbReference type="SMART" id="SM00271">
    <property type="entry name" value="DnaJ"/>
    <property type="match status" value="1"/>
</dbReference>
<dbReference type="PROSITE" id="PS50076">
    <property type="entry name" value="DNAJ_2"/>
    <property type="match status" value="1"/>
</dbReference>
<protein>
    <submittedName>
        <fullName evidence="3">DnaJ-domain-containing protein</fullName>
    </submittedName>
</protein>
<evidence type="ECO:0000313" key="4">
    <source>
        <dbReference type="Proteomes" id="UP000275078"/>
    </source>
</evidence>
<dbReference type="CDD" id="cd06257">
    <property type="entry name" value="DnaJ"/>
    <property type="match status" value="1"/>
</dbReference>
<dbReference type="STRING" id="1160509.A0A3N4IQ82"/>
<dbReference type="Gene3D" id="1.10.287.110">
    <property type="entry name" value="DnaJ domain"/>
    <property type="match status" value="1"/>
</dbReference>
<sequence>MSNETSTPSDPYKVLGLPKDATESAIRGSYKKLMLQCHPDKVHDESLREEKAKMFEEVQQAYELLSDPRKRKKYDMEASGQRPSPPSGYKHPSYEHTRTRSRSFEDQQADEAAEQEKKRRDRERRLREHEMRARAAEQEASRRAEYERRSREAPRYAHTSTANGYGHSPPKDYSTVNGEVPKSGNAAYDEQLDEELERKREAQRKRGDVPVPAYEPGKLNLPMSAPLGPGTAQAPPEPYDMHGRPMHPGMGREHYPMAREHERAERARRTEEMRPHREPHRETTKSRERMMQEAEQRLREEREMAEKLGKSVPEPRPRRSSAQKEGRPHIATEDLGEKRERRRGTEGATPVDIPPPIYRTENPPHRASVSPPDAGPRGGSRYGSAPAPAPSVVGGPAPKYGSSPQRRHSVSNPAANPDARERIYSQEPGSYAPGDSGYSSPIHTQGYHKEPQEDDDNVSGIGPLPGHLPGHSFRRGGGNFYMSHSERSPISPGGYPAGPSPISPHVPNYPSTLNPGYAAAGYAPSTAGARYGHGVPQVRRSSTVPAPASTVGGDAPAPKTGYARPSKIRESSDSRSQAGSRYGGEGYSERTTAQRASEAAARRGSSAYGVAPTPESPLRSRDYTHMHAGHPPPLARSSTMY</sequence>
<dbReference type="AlphaFoldDB" id="A0A3N4IQ82"/>
<dbReference type="OrthoDB" id="10250354at2759"/>
<dbReference type="InterPro" id="IPR036869">
    <property type="entry name" value="J_dom_sf"/>
</dbReference>
<accession>A0A3N4IQ82</accession>
<feature type="region of interest" description="Disordered" evidence="1">
    <location>
        <begin position="62"/>
        <end position="641"/>
    </location>
</feature>
<dbReference type="InterPro" id="IPR050817">
    <property type="entry name" value="DjlA_DnaK_co-chaperone"/>
</dbReference>
<feature type="compositionally biased region" description="Low complexity" evidence="1">
    <location>
        <begin position="462"/>
        <end position="471"/>
    </location>
</feature>
<feature type="compositionally biased region" description="Low complexity" evidence="1">
    <location>
        <begin position="593"/>
        <end position="607"/>
    </location>
</feature>
<feature type="compositionally biased region" description="Basic and acidic residues" evidence="1">
    <location>
        <begin position="92"/>
        <end position="105"/>
    </location>
</feature>
<evidence type="ECO:0000256" key="1">
    <source>
        <dbReference type="SAM" id="MobiDB-lite"/>
    </source>
</evidence>
<feature type="compositionally biased region" description="Basic and acidic residues" evidence="1">
    <location>
        <begin position="250"/>
        <end position="345"/>
    </location>
</feature>
<feature type="domain" description="J" evidence="2">
    <location>
        <begin position="10"/>
        <end position="78"/>
    </location>
</feature>
<dbReference type="InterPro" id="IPR001623">
    <property type="entry name" value="DnaJ_domain"/>
</dbReference>
<keyword evidence="4" id="KW-1185">Reference proteome</keyword>
<dbReference type="SUPFAM" id="SSF46565">
    <property type="entry name" value="Chaperone J-domain"/>
    <property type="match status" value="1"/>
</dbReference>
<feature type="compositionally biased region" description="Low complexity" evidence="1">
    <location>
        <begin position="383"/>
        <end position="398"/>
    </location>
</feature>
<reference evidence="3 4" key="1">
    <citation type="journal article" date="2018" name="Nat. Ecol. Evol.">
        <title>Pezizomycetes genomes reveal the molecular basis of ectomycorrhizal truffle lifestyle.</title>
        <authorList>
            <person name="Murat C."/>
            <person name="Payen T."/>
            <person name="Noel B."/>
            <person name="Kuo A."/>
            <person name="Morin E."/>
            <person name="Chen J."/>
            <person name="Kohler A."/>
            <person name="Krizsan K."/>
            <person name="Balestrini R."/>
            <person name="Da Silva C."/>
            <person name="Montanini B."/>
            <person name="Hainaut M."/>
            <person name="Levati E."/>
            <person name="Barry K.W."/>
            <person name="Belfiori B."/>
            <person name="Cichocki N."/>
            <person name="Clum A."/>
            <person name="Dockter R.B."/>
            <person name="Fauchery L."/>
            <person name="Guy J."/>
            <person name="Iotti M."/>
            <person name="Le Tacon F."/>
            <person name="Lindquist E.A."/>
            <person name="Lipzen A."/>
            <person name="Malagnac F."/>
            <person name="Mello A."/>
            <person name="Molinier V."/>
            <person name="Miyauchi S."/>
            <person name="Poulain J."/>
            <person name="Riccioni C."/>
            <person name="Rubini A."/>
            <person name="Sitrit Y."/>
            <person name="Splivallo R."/>
            <person name="Traeger S."/>
            <person name="Wang M."/>
            <person name="Zifcakova L."/>
            <person name="Wipf D."/>
            <person name="Zambonelli A."/>
            <person name="Paolocci F."/>
            <person name="Nowrousian M."/>
            <person name="Ottonello S."/>
            <person name="Baldrian P."/>
            <person name="Spatafora J.W."/>
            <person name="Henrissat B."/>
            <person name="Nagy L.G."/>
            <person name="Aury J.M."/>
            <person name="Wincker P."/>
            <person name="Grigoriev I.V."/>
            <person name="Bonfante P."/>
            <person name="Martin F.M."/>
        </authorList>
    </citation>
    <scope>NUCLEOTIDE SEQUENCE [LARGE SCALE GENOMIC DNA]</scope>
    <source>
        <strain evidence="3 4">RN42</strain>
    </source>
</reference>
<feature type="compositionally biased region" description="Basic and acidic residues" evidence="1">
    <location>
        <begin position="196"/>
        <end position="208"/>
    </location>
</feature>
<dbReference type="EMBL" id="ML119645">
    <property type="protein sequence ID" value="RPA88089.1"/>
    <property type="molecule type" value="Genomic_DNA"/>
</dbReference>
<dbReference type="PROSITE" id="PS00636">
    <property type="entry name" value="DNAJ_1"/>
    <property type="match status" value="1"/>
</dbReference>
<dbReference type="InterPro" id="IPR018253">
    <property type="entry name" value="DnaJ_domain_CS"/>
</dbReference>
<evidence type="ECO:0000259" key="2">
    <source>
        <dbReference type="PROSITE" id="PS50076"/>
    </source>
</evidence>
<gene>
    <name evidence="3" type="ORF">BJ508DRAFT_300461</name>
</gene>
<dbReference type="PRINTS" id="PR00625">
    <property type="entry name" value="JDOMAIN"/>
</dbReference>
<name>A0A3N4IQ82_ASCIM</name>
<feature type="compositionally biased region" description="Low complexity" evidence="1">
    <location>
        <begin position="515"/>
        <end position="529"/>
    </location>
</feature>